<evidence type="ECO:0000313" key="1">
    <source>
        <dbReference type="EMBL" id="OKH12573.1"/>
    </source>
</evidence>
<comment type="caution">
    <text evidence="1">The sequence shown here is derived from an EMBL/GenBank/DDBJ whole genome shotgun (WGS) entry which is preliminary data.</text>
</comment>
<dbReference type="InterPro" id="IPR009200">
    <property type="entry name" value="DUF1269_membrane"/>
</dbReference>
<dbReference type="AlphaFoldDB" id="A0A1U7GWG6"/>
<dbReference type="Proteomes" id="UP000186391">
    <property type="component" value="Unassembled WGS sequence"/>
</dbReference>
<reference evidence="1 2" key="1">
    <citation type="submission" date="2016-11" db="EMBL/GenBank/DDBJ databases">
        <title>Draft Genome Sequences of Nine Cyanobacterial Strains from Diverse Habitats.</title>
        <authorList>
            <person name="Zhu T."/>
            <person name="Hou S."/>
            <person name="Lu X."/>
            <person name="Hess W.R."/>
        </authorList>
    </citation>
    <scope>NUCLEOTIDE SEQUENCE [LARGE SCALE GENOMIC DNA]</scope>
    <source>
        <strain evidence="1 2">NIES-592</strain>
    </source>
</reference>
<sequence>MENPISLIIACFRDQKEAAEVLEELKLLKKEKTIGLWNAAVITKNQNGKLSLKEIAQTVGIKSDAGICGILGAIIGIVAGGPIAGIVLDTAPRAFSGKVINLGFDNRELREIGDSMVPGSSAIVAIIENKWVEELVYTLTKVGTEIIRQQPKDTVADAIAFDGCFEDTNKISTKVAL</sequence>
<organism evidence="1 2">
    <name type="scientific">Fischerella major NIES-592</name>
    <dbReference type="NCBI Taxonomy" id="210994"/>
    <lineage>
        <taxon>Bacteria</taxon>
        <taxon>Bacillati</taxon>
        <taxon>Cyanobacteriota</taxon>
        <taxon>Cyanophyceae</taxon>
        <taxon>Nostocales</taxon>
        <taxon>Hapalosiphonaceae</taxon>
        <taxon>Fischerella</taxon>
    </lineage>
</organism>
<accession>A0A1U7GWG6</accession>
<dbReference type="Pfam" id="PF06897">
    <property type="entry name" value="DUF1269"/>
    <property type="match status" value="1"/>
</dbReference>
<proteinExistence type="predicted"/>
<name>A0A1U7GWG6_9CYAN</name>
<dbReference type="RefSeq" id="WP_062250467.1">
    <property type="nucleotide sequence ID" value="NZ_MRCA01000010.1"/>
</dbReference>
<evidence type="ECO:0000313" key="2">
    <source>
        <dbReference type="Proteomes" id="UP000186391"/>
    </source>
</evidence>
<dbReference type="OrthoDB" id="512874at2"/>
<keyword evidence="2" id="KW-1185">Reference proteome</keyword>
<gene>
    <name evidence="1" type="ORF">NIES592_17150</name>
</gene>
<evidence type="ECO:0008006" key="3">
    <source>
        <dbReference type="Google" id="ProtNLM"/>
    </source>
</evidence>
<dbReference type="EMBL" id="MRCA01000010">
    <property type="protein sequence ID" value="OKH12573.1"/>
    <property type="molecule type" value="Genomic_DNA"/>
</dbReference>
<protein>
    <recommendedName>
        <fullName evidence="3">DUF1269 domain-containing protein</fullName>
    </recommendedName>
</protein>